<evidence type="ECO:0000256" key="4">
    <source>
        <dbReference type="ARBA" id="ARBA00022833"/>
    </source>
</evidence>
<dbReference type="GO" id="GO:0008270">
    <property type="term" value="F:zinc ion binding"/>
    <property type="evidence" value="ECO:0007669"/>
    <property type="project" value="InterPro"/>
</dbReference>
<comment type="similarity">
    <text evidence="1">Belongs to the alpha-carbonic anhydrase family.</text>
</comment>
<accession>A0AAV2BLN9</accession>
<dbReference type="PROSITE" id="PS51144">
    <property type="entry name" value="ALPHA_CA_2"/>
    <property type="match status" value="1"/>
</dbReference>
<evidence type="ECO:0000256" key="1">
    <source>
        <dbReference type="ARBA" id="ARBA00010718"/>
    </source>
</evidence>
<evidence type="ECO:0000256" key="2">
    <source>
        <dbReference type="ARBA" id="ARBA00012925"/>
    </source>
</evidence>
<dbReference type="InterPro" id="IPR023561">
    <property type="entry name" value="Carbonic_anhydrase_a-class"/>
</dbReference>
<dbReference type="PANTHER" id="PTHR18952">
    <property type="entry name" value="CARBONIC ANHYDRASE"/>
    <property type="match status" value="1"/>
</dbReference>
<dbReference type="PANTHER" id="PTHR18952:SF265">
    <property type="entry name" value="CARBONIC ANHYDRASE"/>
    <property type="match status" value="1"/>
</dbReference>
<proteinExistence type="inferred from homology"/>
<dbReference type="EMBL" id="CAXIEN010000400">
    <property type="protein sequence ID" value="CAL1296595.1"/>
    <property type="molecule type" value="Genomic_DNA"/>
</dbReference>
<gene>
    <name evidence="8" type="ORF">LARSCL_LOCUS19862</name>
</gene>
<evidence type="ECO:0000313" key="8">
    <source>
        <dbReference type="EMBL" id="CAL1296595.1"/>
    </source>
</evidence>
<keyword evidence="5" id="KW-0456">Lyase</keyword>
<dbReference type="GO" id="GO:0004089">
    <property type="term" value="F:carbonate dehydratase activity"/>
    <property type="evidence" value="ECO:0007669"/>
    <property type="project" value="UniProtKB-EC"/>
</dbReference>
<dbReference type="Pfam" id="PF00194">
    <property type="entry name" value="Carb_anhydrase"/>
    <property type="match status" value="1"/>
</dbReference>
<dbReference type="SMART" id="SM01057">
    <property type="entry name" value="Carb_anhydrase"/>
    <property type="match status" value="1"/>
</dbReference>
<dbReference type="SUPFAM" id="SSF51069">
    <property type="entry name" value="Carbonic anhydrase"/>
    <property type="match status" value="1"/>
</dbReference>
<feature type="domain" description="Alpha-carbonic anhydrase" evidence="7">
    <location>
        <begin position="57"/>
        <end position="306"/>
    </location>
</feature>
<evidence type="ECO:0000256" key="6">
    <source>
        <dbReference type="ARBA" id="ARBA00048348"/>
    </source>
</evidence>
<dbReference type="Proteomes" id="UP001497382">
    <property type="component" value="Unassembled WGS sequence"/>
</dbReference>
<evidence type="ECO:0000259" key="7">
    <source>
        <dbReference type="PROSITE" id="PS51144"/>
    </source>
</evidence>
<dbReference type="InterPro" id="IPR001148">
    <property type="entry name" value="CA_dom"/>
</dbReference>
<dbReference type="InterPro" id="IPR036398">
    <property type="entry name" value="CA_dom_sf"/>
</dbReference>
<evidence type="ECO:0000256" key="5">
    <source>
        <dbReference type="ARBA" id="ARBA00023239"/>
    </source>
</evidence>
<dbReference type="Gene3D" id="3.10.200.10">
    <property type="entry name" value="Alpha carbonic anhydrase"/>
    <property type="match status" value="1"/>
</dbReference>
<keyword evidence="3" id="KW-0479">Metal-binding</keyword>
<comment type="catalytic activity">
    <reaction evidence="6">
        <text>hydrogencarbonate + H(+) = CO2 + H2O</text>
        <dbReference type="Rhea" id="RHEA:10748"/>
        <dbReference type="ChEBI" id="CHEBI:15377"/>
        <dbReference type="ChEBI" id="CHEBI:15378"/>
        <dbReference type="ChEBI" id="CHEBI:16526"/>
        <dbReference type="ChEBI" id="CHEBI:17544"/>
        <dbReference type="EC" id="4.2.1.1"/>
    </reaction>
</comment>
<protein>
    <recommendedName>
        <fullName evidence="2">carbonic anhydrase</fullName>
        <ecNumber evidence="2">4.2.1.1</ecNumber>
    </recommendedName>
</protein>
<dbReference type="CDD" id="cd00326">
    <property type="entry name" value="alpha_CA"/>
    <property type="match status" value="1"/>
</dbReference>
<dbReference type="EC" id="4.2.1.1" evidence="2"/>
<keyword evidence="9" id="KW-1185">Reference proteome</keyword>
<dbReference type="AlphaFoldDB" id="A0AAV2BLN9"/>
<name>A0AAV2BLN9_9ARAC</name>
<sequence length="311" mass="35848">MQKASKPTVYIMLQGRLTLHRIYSIVNKNMLKIFIVYLLYLVKDATMRQSCDAENQYYWSYHGPDNGPSYWKDLYPACNGTFQSPIAITADDSQDVFPELKFYGFDKPITKAKVQNLGWTVMITPEDDVDRYINWFNANFNLRSIRFHFGSESNPGAEHVISGVRYPMEIYYYMEDNERNTTAILSTLMDVADEDNSAFGPIIDVLPDVTYRNDFTKLQSELDLSKLLPENIYHFYTYEGSISVPPCKPLSIRWILKDVGKIGGDQLNTFMTLYSVKKKDASDQCLMGPNFRPVQDLGSRRYYNAPYSDGV</sequence>
<evidence type="ECO:0000313" key="9">
    <source>
        <dbReference type="Proteomes" id="UP001497382"/>
    </source>
</evidence>
<evidence type="ECO:0000256" key="3">
    <source>
        <dbReference type="ARBA" id="ARBA00022723"/>
    </source>
</evidence>
<reference evidence="8 9" key="1">
    <citation type="submission" date="2024-04" db="EMBL/GenBank/DDBJ databases">
        <authorList>
            <person name="Rising A."/>
            <person name="Reimegard J."/>
            <person name="Sonavane S."/>
            <person name="Akerstrom W."/>
            <person name="Nylinder S."/>
            <person name="Hedman E."/>
            <person name="Kallberg Y."/>
        </authorList>
    </citation>
    <scope>NUCLEOTIDE SEQUENCE [LARGE SCALE GENOMIC DNA]</scope>
</reference>
<comment type="caution">
    <text evidence="8">The sequence shown here is derived from an EMBL/GenBank/DDBJ whole genome shotgun (WGS) entry which is preliminary data.</text>
</comment>
<keyword evidence="4" id="KW-0862">Zinc</keyword>
<organism evidence="8 9">
    <name type="scientific">Larinioides sclopetarius</name>
    <dbReference type="NCBI Taxonomy" id="280406"/>
    <lineage>
        <taxon>Eukaryota</taxon>
        <taxon>Metazoa</taxon>
        <taxon>Ecdysozoa</taxon>
        <taxon>Arthropoda</taxon>
        <taxon>Chelicerata</taxon>
        <taxon>Arachnida</taxon>
        <taxon>Araneae</taxon>
        <taxon>Araneomorphae</taxon>
        <taxon>Entelegynae</taxon>
        <taxon>Araneoidea</taxon>
        <taxon>Araneidae</taxon>
        <taxon>Larinioides</taxon>
    </lineage>
</organism>